<proteinExistence type="predicted"/>
<protein>
    <submittedName>
        <fullName evidence="2">DUF5302 domain-containing protein</fullName>
    </submittedName>
</protein>
<feature type="region of interest" description="Disordered" evidence="1">
    <location>
        <begin position="1"/>
        <end position="67"/>
    </location>
</feature>
<evidence type="ECO:0000256" key="1">
    <source>
        <dbReference type="SAM" id="MobiDB-lite"/>
    </source>
</evidence>
<keyword evidence="3" id="KW-1185">Reference proteome</keyword>
<name>A0ABP8XXA6_9MICO</name>
<evidence type="ECO:0000313" key="2">
    <source>
        <dbReference type="EMBL" id="GAA4716149.1"/>
    </source>
</evidence>
<dbReference type="InterPro" id="IPR035172">
    <property type="entry name" value="DUF5302"/>
</dbReference>
<reference evidence="3" key="1">
    <citation type="journal article" date="2019" name="Int. J. Syst. Evol. Microbiol.">
        <title>The Global Catalogue of Microorganisms (GCM) 10K type strain sequencing project: providing services to taxonomists for standard genome sequencing and annotation.</title>
        <authorList>
            <consortium name="The Broad Institute Genomics Platform"/>
            <consortium name="The Broad Institute Genome Sequencing Center for Infectious Disease"/>
            <person name="Wu L."/>
            <person name="Ma J."/>
        </authorList>
    </citation>
    <scope>NUCLEOTIDE SEQUENCE [LARGE SCALE GENOMIC DNA]</scope>
    <source>
        <strain evidence="3">JCM 18961</strain>
    </source>
</reference>
<feature type="compositionally biased region" description="Basic and acidic residues" evidence="1">
    <location>
        <begin position="16"/>
        <end position="48"/>
    </location>
</feature>
<comment type="caution">
    <text evidence="2">The sequence shown here is derived from an EMBL/GenBank/DDBJ whole genome shotgun (WGS) entry which is preliminary data.</text>
</comment>
<evidence type="ECO:0000313" key="3">
    <source>
        <dbReference type="Proteomes" id="UP001500556"/>
    </source>
</evidence>
<gene>
    <name evidence="2" type="ORF">GCM10025782_11360</name>
</gene>
<sequence>MAKSEGAGSQGVGPSDEMKRKFREALDKKRSHAGKDVSDDHEHGKVDHAQGAATSATQQMFRRKSGG</sequence>
<dbReference type="Proteomes" id="UP001500556">
    <property type="component" value="Unassembled WGS sequence"/>
</dbReference>
<organism evidence="2 3">
    <name type="scientific">Pedococcus ginsenosidimutans</name>
    <dbReference type="NCBI Taxonomy" id="490570"/>
    <lineage>
        <taxon>Bacteria</taxon>
        <taxon>Bacillati</taxon>
        <taxon>Actinomycetota</taxon>
        <taxon>Actinomycetes</taxon>
        <taxon>Micrococcales</taxon>
        <taxon>Intrasporangiaceae</taxon>
        <taxon>Pedococcus</taxon>
    </lineage>
</organism>
<accession>A0ABP8XXA6</accession>
<dbReference type="EMBL" id="BAABLO010000004">
    <property type="protein sequence ID" value="GAA4716149.1"/>
    <property type="molecule type" value="Genomic_DNA"/>
</dbReference>
<dbReference type="Pfam" id="PF17227">
    <property type="entry name" value="DUF5302"/>
    <property type="match status" value="1"/>
</dbReference>
<dbReference type="RefSeq" id="WP_345501751.1">
    <property type="nucleotide sequence ID" value="NZ_BAABLO010000004.1"/>
</dbReference>